<accession>A0A9X1UV36</accession>
<evidence type="ECO:0000313" key="4">
    <source>
        <dbReference type="Proteomes" id="UP001139344"/>
    </source>
</evidence>
<feature type="domain" description="Amidohydrolase-related" evidence="2">
    <location>
        <begin position="41"/>
        <end position="312"/>
    </location>
</feature>
<sequence>MERKINNSSLRIREVLSVLSLFLFLAFLPEPVFAQKAPPIIDMHLHADLPPFEVPAGTPAICRPEPCEGKGKATASHEETMRKTLEIMDRNNIVKAHLSGLDPEIMAKWIDAAPGRFIAAPFIFQPDEAGLEQMRSKFDEGFYAGMGEIATQLNGMAPNDPKLEPYFALAEELDLPTLIHTEGIGPELPGFRTAAGSPLLLEEVLVRHPKLRLYVENSGYPFRDEMIAMMSQYPQLYGDVSTITWLLPRTAFYDYLEALVRAGLGKRIMFGSDQMCWPEMIESGIQAIQEADFLSEEQKRDILYNNAERFLQITLGNE</sequence>
<dbReference type="PANTHER" id="PTHR21240">
    <property type="entry name" value="2-AMINO-3-CARBOXYLMUCONATE-6-SEMIALDEHYDE DECARBOXYLASE"/>
    <property type="match status" value="1"/>
</dbReference>
<evidence type="ECO:0000313" key="3">
    <source>
        <dbReference type="EMBL" id="MCG9970942.1"/>
    </source>
</evidence>
<keyword evidence="1" id="KW-0456">Lyase</keyword>
<dbReference type="Pfam" id="PF04909">
    <property type="entry name" value="Amidohydro_2"/>
    <property type="match status" value="1"/>
</dbReference>
<gene>
    <name evidence="3" type="ORF">LU635_04765</name>
</gene>
<dbReference type="InterPro" id="IPR006680">
    <property type="entry name" value="Amidohydro-rel"/>
</dbReference>
<dbReference type="EMBL" id="JAJSON010000013">
    <property type="protein sequence ID" value="MCG9970942.1"/>
    <property type="molecule type" value="Genomic_DNA"/>
</dbReference>
<reference evidence="3" key="1">
    <citation type="submission" date="2021-12" db="EMBL/GenBank/DDBJ databases">
        <title>Description of Gramella crocea sp. nov., a new bacterium isolated from activated sludge.</title>
        <authorList>
            <person name="Zhang X."/>
        </authorList>
    </citation>
    <scope>NUCLEOTIDE SEQUENCE</scope>
    <source>
        <strain evidence="3">YB25</strain>
    </source>
</reference>
<keyword evidence="4" id="KW-1185">Reference proteome</keyword>
<dbReference type="PANTHER" id="PTHR21240:SF28">
    <property type="entry name" value="ISO-OROTATE DECARBOXYLASE (EUROFUNG)"/>
    <property type="match status" value="1"/>
</dbReference>
<dbReference type="InterPro" id="IPR032465">
    <property type="entry name" value="ACMSD"/>
</dbReference>
<evidence type="ECO:0000256" key="1">
    <source>
        <dbReference type="ARBA" id="ARBA00023239"/>
    </source>
</evidence>
<dbReference type="GO" id="GO:0019748">
    <property type="term" value="P:secondary metabolic process"/>
    <property type="evidence" value="ECO:0007669"/>
    <property type="project" value="TreeGrafter"/>
</dbReference>
<dbReference type="Proteomes" id="UP001139344">
    <property type="component" value="Unassembled WGS sequence"/>
</dbReference>
<dbReference type="GO" id="GO:0016831">
    <property type="term" value="F:carboxy-lyase activity"/>
    <property type="evidence" value="ECO:0007669"/>
    <property type="project" value="InterPro"/>
</dbReference>
<dbReference type="InterPro" id="IPR032466">
    <property type="entry name" value="Metal_Hydrolase"/>
</dbReference>
<dbReference type="SUPFAM" id="SSF51556">
    <property type="entry name" value="Metallo-dependent hydrolases"/>
    <property type="match status" value="1"/>
</dbReference>
<evidence type="ECO:0000259" key="2">
    <source>
        <dbReference type="Pfam" id="PF04909"/>
    </source>
</evidence>
<dbReference type="GO" id="GO:0005737">
    <property type="term" value="C:cytoplasm"/>
    <property type="evidence" value="ECO:0007669"/>
    <property type="project" value="TreeGrafter"/>
</dbReference>
<dbReference type="AlphaFoldDB" id="A0A9X1UV36"/>
<protein>
    <submittedName>
        <fullName evidence="3">Amidohydrolase family protein</fullName>
    </submittedName>
</protein>
<name>A0A9X1UV36_9FLAO</name>
<dbReference type="Gene3D" id="3.20.20.140">
    <property type="entry name" value="Metal-dependent hydrolases"/>
    <property type="match status" value="1"/>
</dbReference>
<dbReference type="RefSeq" id="WP_240096749.1">
    <property type="nucleotide sequence ID" value="NZ_JAJSON010000013.1"/>
</dbReference>
<proteinExistence type="predicted"/>
<comment type="caution">
    <text evidence="3">The sequence shown here is derived from an EMBL/GenBank/DDBJ whole genome shotgun (WGS) entry which is preliminary data.</text>
</comment>
<dbReference type="GO" id="GO:0016787">
    <property type="term" value="F:hydrolase activity"/>
    <property type="evidence" value="ECO:0007669"/>
    <property type="project" value="InterPro"/>
</dbReference>
<organism evidence="3 4">
    <name type="scientific">Christiangramia crocea</name>
    <dbReference type="NCBI Taxonomy" id="2904124"/>
    <lineage>
        <taxon>Bacteria</taxon>
        <taxon>Pseudomonadati</taxon>
        <taxon>Bacteroidota</taxon>
        <taxon>Flavobacteriia</taxon>
        <taxon>Flavobacteriales</taxon>
        <taxon>Flavobacteriaceae</taxon>
        <taxon>Christiangramia</taxon>
    </lineage>
</organism>